<dbReference type="Proteomes" id="UP000027073">
    <property type="component" value="Unassembled WGS sequence"/>
</dbReference>
<dbReference type="GO" id="GO:0016491">
    <property type="term" value="F:oxidoreductase activity"/>
    <property type="evidence" value="ECO:0007669"/>
    <property type="project" value="UniProtKB-KW"/>
</dbReference>
<evidence type="ECO:0000313" key="4">
    <source>
        <dbReference type="EMBL" id="KDQ23242.1"/>
    </source>
</evidence>
<evidence type="ECO:0000313" key="5">
    <source>
        <dbReference type="Proteomes" id="UP000027073"/>
    </source>
</evidence>
<dbReference type="SUPFAM" id="SSF51735">
    <property type="entry name" value="NAD(P)-binding Rossmann-fold domains"/>
    <property type="match status" value="1"/>
</dbReference>
<dbReference type="Gene3D" id="3.40.50.720">
    <property type="entry name" value="NAD(P)-binding Rossmann-like Domain"/>
    <property type="match status" value="1"/>
</dbReference>
<dbReference type="EMBL" id="KL198013">
    <property type="protein sequence ID" value="KDQ23242.1"/>
    <property type="molecule type" value="Genomic_DNA"/>
</dbReference>
<evidence type="ECO:0000256" key="3">
    <source>
        <dbReference type="ARBA" id="ARBA00023002"/>
    </source>
</evidence>
<comment type="similarity">
    <text evidence="1">Belongs to the short-chain dehydrogenases/reductases (SDR) family.</text>
</comment>
<dbReference type="InterPro" id="IPR020904">
    <property type="entry name" value="Sc_DH/Rdtase_CS"/>
</dbReference>
<dbReference type="InterPro" id="IPR002347">
    <property type="entry name" value="SDR_fam"/>
</dbReference>
<dbReference type="AlphaFoldDB" id="A0A067NGL3"/>
<dbReference type="STRING" id="1137138.A0A067NGL3"/>
<protein>
    <recommendedName>
        <fullName evidence="6">NAD(P)-binding protein</fullName>
    </recommendedName>
</protein>
<dbReference type="InterPro" id="IPR036291">
    <property type="entry name" value="NAD(P)-bd_dom_sf"/>
</dbReference>
<keyword evidence="2" id="KW-0521">NADP</keyword>
<evidence type="ECO:0000256" key="2">
    <source>
        <dbReference type="ARBA" id="ARBA00022857"/>
    </source>
</evidence>
<dbReference type="PROSITE" id="PS00061">
    <property type="entry name" value="ADH_SHORT"/>
    <property type="match status" value="1"/>
</dbReference>
<gene>
    <name evidence="4" type="ORF">PLEOSDRAFT_1108876</name>
</gene>
<dbReference type="PANTHER" id="PTHR43669:SF3">
    <property type="entry name" value="ALCOHOL DEHYDROGENASE, PUTATIVE (AFU_ORTHOLOGUE AFUA_3G03445)-RELATED"/>
    <property type="match status" value="1"/>
</dbReference>
<dbReference type="InParanoid" id="A0A067NGL3"/>
<evidence type="ECO:0008006" key="6">
    <source>
        <dbReference type="Google" id="ProtNLM"/>
    </source>
</evidence>
<dbReference type="HOGENOM" id="CLU_010194_2_6_1"/>
<evidence type="ECO:0000256" key="1">
    <source>
        <dbReference type="ARBA" id="ARBA00006484"/>
    </source>
</evidence>
<dbReference type="VEuPathDB" id="FungiDB:PLEOSDRAFT_1108876"/>
<organism evidence="4 5">
    <name type="scientific">Pleurotus ostreatus (strain PC15)</name>
    <name type="common">Oyster mushroom</name>
    <dbReference type="NCBI Taxonomy" id="1137138"/>
    <lineage>
        <taxon>Eukaryota</taxon>
        <taxon>Fungi</taxon>
        <taxon>Dikarya</taxon>
        <taxon>Basidiomycota</taxon>
        <taxon>Agaricomycotina</taxon>
        <taxon>Agaricomycetes</taxon>
        <taxon>Agaricomycetidae</taxon>
        <taxon>Agaricales</taxon>
        <taxon>Pleurotineae</taxon>
        <taxon>Pleurotaceae</taxon>
        <taxon>Pleurotus</taxon>
    </lineage>
</organism>
<keyword evidence="3" id="KW-0560">Oxidoreductase</keyword>
<sequence length="269" mass="29274">MSTPNPSIATSKCILVTGATSGIGRALALKFKELPSKPRVIAVGRRQNRLDELAGQGLETVQLDVQRSAEQLKNDLGIIVERYPDLDTVVLNAGIQHQFDFTQPESVDLNKVAEELNINYTSVLTTVLALMPHFQKLAAQGRECFFVGISSGLSMVPAAWVPNYAATKAAVHSLLMALRAQLADSKIHVVEVMPPLVESELHDPYGTTEALSKTWMTLEEFTKLTLDGLLTGDDDVPVGMSAAVFQKFEAGKSQMAIHLMKNHKAGKSY</sequence>
<reference evidence="5" key="1">
    <citation type="journal article" date="2014" name="Proc. Natl. Acad. Sci. U.S.A.">
        <title>Extensive sampling of basidiomycete genomes demonstrates inadequacy of the white-rot/brown-rot paradigm for wood decay fungi.</title>
        <authorList>
            <person name="Riley R."/>
            <person name="Salamov A.A."/>
            <person name="Brown D.W."/>
            <person name="Nagy L.G."/>
            <person name="Floudas D."/>
            <person name="Held B.W."/>
            <person name="Levasseur A."/>
            <person name="Lombard V."/>
            <person name="Morin E."/>
            <person name="Otillar R."/>
            <person name="Lindquist E.A."/>
            <person name="Sun H."/>
            <person name="LaButti K.M."/>
            <person name="Schmutz J."/>
            <person name="Jabbour D."/>
            <person name="Luo H."/>
            <person name="Baker S.E."/>
            <person name="Pisabarro A.G."/>
            <person name="Walton J.D."/>
            <person name="Blanchette R.A."/>
            <person name="Henrissat B."/>
            <person name="Martin F."/>
            <person name="Cullen D."/>
            <person name="Hibbett D.S."/>
            <person name="Grigoriev I.V."/>
        </authorList>
    </citation>
    <scope>NUCLEOTIDE SEQUENCE [LARGE SCALE GENOMIC DNA]</scope>
    <source>
        <strain evidence="5">PC15</strain>
    </source>
</reference>
<accession>A0A067NGL3</accession>
<dbReference type="PRINTS" id="PR00081">
    <property type="entry name" value="GDHRDH"/>
</dbReference>
<name>A0A067NGL3_PLEO1</name>
<dbReference type="PANTHER" id="PTHR43669">
    <property type="entry name" value="5-KETO-D-GLUCONATE 5-REDUCTASE"/>
    <property type="match status" value="1"/>
</dbReference>
<proteinExistence type="inferred from homology"/>
<dbReference type="OrthoDB" id="37659at2759"/>
<dbReference type="Pfam" id="PF00106">
    <property type="entry name" value="adh_short"/>
    <property type="match status" value="1"/>
</dbReference>